<keyword evidence="8" id="KW-1185">Reference proteome</keyword>
<dbReference type="RefSeq" id="WP_181198367.1">
    <property type="nucleotide sequence ID" value="NZ_PVNK01000275.1"/>
</dbReference>
<dbReference type="Gene3D" id="3.20.20.70">
    <property type="entry name" value="Aldolase class I"/>
    <property type="match status" value="1"/>
</dbReference>
<dbReference type="InterPro" id="IPR007197">
    <property type="entry name" value="rSAM"/>
</dbReference>
<dbReference type="Proteomes" id="UP000237968">
    <property type="component" value="Unassembled WGS sequence"/>
</dbReference>
<keyword evidence="3" id="KW-0479">Metal-binding</keyword>
<dbReference type="InterPro" id="IPR013785">
    <property type="entry name" value="Aldolase_TIM"/>
</dbReference>
<dbReference type="SFLD" id="SFLDS00029">
    <property type="entry name" value="Radical_SAM"/>
    <property type="match status" value="1"/>
</dbReference>
<evidence type="ECO:0000313" key="8">
    <source>
        <dbReference type="Proteomes" id="UP000237968"/>
    </source>
</evidence>
<dbReference type="InterPro" id="IPR058240">
    <property type="entry name" value="rSAM_sf"/>
</dbReference>
<evidence type="ECO:0000256" key="3">
    <source>
        <dbReference type="ARBA" id="ARBA00022723"/>
    </source>
</evidence>
<sequence length="453" mass="48961">MAARLPTWLVEALPEEQRGALVIQTSRPRALALRFAGGIVIELGLTQDRPRAYVVRGPLSFAYRVDEGVDGAAASELCGEVAAALASACSTDLVAYLEARPSSARGSSERSSPRATMMLTEGEILRGRKLEHLARATEVEAVELYLHGAACVQSCQFCAYPRVRARQATLPARLGAGLRVLGHRVTKASDVLDWLARVVAIMRARPSGRVTLSGPDCLRHPRIDEMLELLAGERELGVELLGPLTRLSEPELAARVAAVPGLQSICTSLLSTRAEIHDAMVGTPGAHAQVLKALANCRDHGIAFKVNVLVTPANIEELPALLERCAELGADVVNLSLYHPESAADALVHASWRELELPALVVGREALLRAWEATPPRALAGVHAHYLPRCWVPAALREQLLRTPRDLQDNFRHPPGCARCRERERCPGLTVPAFEHLGPDAVEPIGSDPRCDS</sequence>
<protein>
    <submittedName>
        <fullName evidence="7">Antilisterial bacteriocin subtilosin biosynthesis protein AlbA</fullName>
    </submittedName>
</protein>
<feature type="domain" description="Radical SAM core" evidence="6">
    <location>
        <begin position="136"/>
        <end position="377"/>
    </location>
</feature>
<dbReference type="GO" id="GO:0003824">
    <property type="term" value="F:catalytic activity"/>
    <property type="evidence" value="ECO:0007669"/>
    <property type="project" value="InterPro"/>
</dbReference>
<dbReference type="Pfam" id="PF04055">
    <property type="entry name" value="Radical_SAM"/>
    <property type="match status" value="1"/>
</dbReference>
<comment type="cofactor">
    <cofactor evidence="1">
        <name>[4Fe-4S] cluster</name>
        <dbReference type="ChEBI" id="CHEBI:49883"/>
    </cofactor>
</comment>
<dbReference type="AlphaFoldDB" id="A0A2S9XCS1"/>
<dbReference type="GO" id="GO:0046872">
    <property type="term" value="F:metal ion binding"/>
    <property type="evidence" value="ECO:0007669"/>
    <property type="project" value="UniProtKB-KW"/>
</dbReference>
<evidence type="ECO:0000259" key="6">
    <source>
        <dbReference type="PROSITE" id="PS51918"/>
    </source>
</evidence>
<dbReference type="InterPro" id="IPR006638">
    <property type="entry name" value="Elp3/MiaA/NifB-like_rSAM"/>
</dbReference>
<dbReference type="GO" id="GO:0051536">
    <property type="term" value="F:iron-sulfur cluster binding"/>
    <property type="evidence" value="ECO:0007669"/>
    <property type="project" value="UniProtKB-KW"/>
</dbReference>
<dbReference type="PROSITE" id="PS51918">
    <property type="entry name" value="RADICAL_SAM"/>
    <property type="match status" value="1"/>
</dbReference>
<evidence type="ECO:0000256" key="1">
    <source>
        <dbReference type="ARBA" id="ARBA00001966"/>
    </source>
</evidence>
<dbReference type="PANTHER" id="PTHR11228:SF7">
    <property type="entry name" value="PQQA PEPTIDE CYCLASE"/>
    <property type="match status" value="1"/>
</dbReference>
<evidence type="ECO:0000256" key="5">
    <source>
        <dbReference type="ARBA" id="ARBA00023014"/>
    </source>
</evidence>
<organism evidence="7 8">
    <name type="scientific">Enhygromyxa salina</name>
    <dbReference type="NCBI Taxonomy" id="215803"/>
    <lineage>
        <taxon>Bacteria</taxon>
        <taxon>Pseudomonadati</taxon>
        <taxon>Myxococcota</taxon>
        <taxon>Polyangia</taxon>
        <taxon>Nannocystales</taxon>
        <taxon>Nannocystaceae</taxon>
        <taxon>Enhygromyxa</taxon>
    </lineage>
</organism>
<keyword evidence="5" id="KW-0411">Iron-sulfur</keyword>
<dbReference type="InterPro" id="IPR050377">
    <property type="entry name" value="Radical_SAM_PqqE_MftC-like"/>
</dbReference>
<dbReference type="SUPFAM" id="SSF102114">
    <property type="entry name" value="Radical SAM enzymes"/>
    <property type="match status" value="1"/>
</dbReference>
<dbReference type="SMART" id="SM00729">
    <property type="entry name" value="Elp3"/>
    <property type="match status" value="1"/>
</dbReference>
<gene>
    <name evidence="7" type="primary">albA_4</name>
    <name evidence="7" type="ORF">ENSA5_63160</name>
</gene>
<proteinExistence type="predicted"/>
<dbReference type="PANTHER" id="PTHR11228">
    <property type="entry name" value="RADICAL SAM DOMAIN PROTEIN"/>
    <property type="match status" value="1"/>
</dbReference>
<reference evidence="7 8" key="1">
    <citation type="submission" date="2018-03" db="EMBL/GenBank/DDBJ databases">
        <title>Draft Genome Sequences of the Obligatory Marine Myxobacteria Enhygromyxa salina SWB005.</title>
        <authorList>
            <person name="Poehlein A."/>
            <person name="Moghaddam J.A."/>
            <person name="Harms H."/>
            <person name="Alanjari M."/>
            <person name="Koenig G.M."/>
            <person name="Daniel R."/>
            <person name="Schaeberle T.F."/>
        </authorList>
    </citation>
    <scope>NUCLEOTIDE SEQUENCE [LARGE SCALE GENOMIC DNA]</scope>
    <source>
        <strain evidence="7 8">SWB005</strain>
    </source>
</reference>
<keyword evidence="4" id="KW-0408">Iron</keyword>
<keyword evidence="2" id="KW-0949">S-adenosyl-L-methionine</keyword>
<accession>A0A2S9XCS1</accession>
<evidence type="ECO:0000256" key="2">
    <source>
        <dbReference type="ARBA" id="ARBA00022691"/>
    </source>
</evidence>
<name>A0A2S9XCS1_9BACT</name>
<dbReference type="EMBL" id="PVNK01000275">
    <property type="protein sequence ID" value="PRP90645.1"/>
    <property type="molecule type" value="Genomic_DNA"/>
</dbReference>
<evidence type="ECO:0000313" key="7">
    <source>
        <dbReference type="EMBL" id="PRP90645.1"/>
    </source>
</evidence>
<comment type="caution">
    <text evidence="7">The sequence shown here is derived from an EMBL/GenBank/DDBJ whole genome shotgun (WGS) entry which is preliminary data.</text>
</comment>
<evidence type="ECO:0000256" key="4">
    <source>
        <dbReference type="ARBA" id="ARBA00023004"/>
    </source>
</evidence>